<reference evidence="1" key="1">
    <citation type="journal article" date="2014" name="Front. Microbiol.">
        <title>High frequency of phylogenetically diverse reductive dehalogenase-homologous genes in deep subseafloor sedimentary metagenomes.</title>
        <authorList>
            <person name="Kawai M."/>
            <person name="Futagami T."/>
            <person name="Toyoda A."/>
            <person name="Takaki Y."/>
            <person name="Nishi S."/>
            <person name="Hori S."/>
            <person name="Arai W."/>
            <person name="Tsubouchi T."/>
            <person name="Morono Y."/>
            <person name="Uchiyama I."/>
            <person name="Ito T."/>
            <person name="Fujiyama A."/>
            <person name="Inagaki F."/>
            <person name="Takami H."/>
        </authorList>
    </citation>
    <scope>NUCLEOTIDE SEQUENCE</scope>
    <source>
        <strain evidence="1">Expedition CK06-06</strain>
    </source>
</reference>
<dbReference type="SUPFAM" id="SSF64263">
    <property type="entry name" value="Prokaryotic ribosomal protein L17"/>
    <property type="match status" value="1"/>
</dbReference>
<feature type="non-terminal residue" evidence="1">
    <location>
        <position position="1"/>
    </location>
</feature>
<dbReference type="InterPro" id="IPR036373">
    <property type="entry name" value="Ribosomal_bL17_sf"/>
</dbReference>
<evidence type="ECO:0000313" key="1">
    <source>
        <dbReference type="EMBL" id="GAH58246.1"/>
    </source>
</evidence>
<dbReference type="GO" id="GO:0006412">
    <property type="term" value="P:translation"/>
    <property type="evidence" value="ECO:0007669"/>
    <property type="project" value="InterPro"/>
</dbReference>
<name>X1GJY9_9ZZZZ</name>
<sequence>DVKLGPRAGDGAEMAILELIGSEFEKKAKKKKGKGKAKSKAK</sequence>
<accession>X1GJY9</accession>
<comment type="caution">
    <text evidence="1">The sequence shown here is derived from an EMBL/GenBank/DDBJ whole genome shotgun (WGS) entry which is preliminary data.</text>
</comment>
<dbReference type="EMBL" id="BARU01019904">
    <property type="protein sequence ID" value="GAH58246.1"/>
    <property type="molecule type" value="Genomic_DNA"/>
</dbReference>
<evidence type="ECO:0008006" key="2">
    <source>
        <dbReference type="Google" id="ProtNLM"/>
    </source>
</evidence>
<dbReference type="AlphaFoldDB" id="X1GJY9"/>
<gene>
    <name evidence="1" type="ORF">S03H2_32745</name>
</gene>
<dbReference type="GO" id="GO:0003735">
    <property type="term" value="F:structural constituent of ribosome"/>
    <property type="evidence" value="ECO:0007669"/>
    <property type="project" value="InterPro"/>
</dbReference>
<organism evidence="1">
    <name type="scientific">marine sediment metagenome</name>
    <dbReference type="NCBI Taxonomy" id="412755"/>
    <lineage>
        <taxon>unclassified sequences</taxon>
        <taxon>metagenomes</taxon>
        <taxon>ecological metagenomes</taxon>
    </lineage>
</organism>
<proteinExistence type="predicted"/>
<dbReference type="GO" id="GO:0005840">
    <property type="term" value="C:ribosome"/>
    <property type="evidence" value="ECO:0007669"/>
    <property type="project" value="InterPro"/>
</dbReference>
<protein>
    <recommendedName>
        <fullName evidence="2">50S ribosomal protein L17</fullName>
    </recommendedName>
</protein>